<gene>
    <name evidence="2" type="ORF">BKX93_03900</name>
</gene>
<feature type="transmembrane region" description="Helical" evidence="1">
    <location>
        <begin position="138"/>
        <end position="155"/>
    </location>
</feature>
<feature type="transmembrane region" description="Helical" evidence="1">
    <location>
        <begin position="109"/>
        <end position="131"/>
    </location>
</feature>
<dbReference type="InterPro" id="IPR017850">
    <property type="entry name" value="Alkaline_phosphatase_core_sf"/>
</dbReference>
<keyword evidence="1" id="KW-0812">Transmembrane</keyword>
<dbReference type="Pfam" id="PF11658">
    <property type="entry name" value="CBP_BcsG"/>
    <property type="match status" value="1"/>
</dbReference>
<dbReference type="AlphaFoldDB" id="A0A1D9LD74"/>
<protein>
    <recommendedName>
        <fullName evidence="4">Cellulose biosynthesis protein BcsG</fullName>
    </recommendedName>
</protein>
<evidence type="ECO:0000256" key="1">
    <source>
        <dbReference type="SAM" id="Phobius"/>
    </source>
</evidence>
<evidence type="ECO:0000313" key="2">
    <source>
        <dbReference type="EMBL" id="AOZ49226.1"/>
    </source>
</evidence>
<dbReference type="RefSeq" id="WP_070978809.1">
    <property type="nucleotide sequence ID" value="NZ_CP017707.1"/>
</dbReference>
<dbReference type="NCBIfam" id="TIGR03368">
    <property type="entry name" value="cellulose_yhjU"/>
    <property type="match status" value="1"/>
</dbReference>
<keyword evidence="1" id="KW-1133">Transmembrane helix</keyword>
<dbReference type="InterPro" id="IPR017744">
    <property type="entry name" value="BcsG"/>
</dbReference>
<organism evidence="2 3">
    <name type="scientific">Chromobacterium vaccinii</name>
    <dbReference type="NCBI Taxonomy" id="1108595"/>
    <lineage>
        <taxon>Bacteria</taxon>
        <taxon>Pseudomonadati</taxon>
        <taxon>Pseudomonadota</taxon>
        <taxon>Betaproteobacteria</taxon>
        <taxon>Neisseriales</taxon>
        <taxon>Chromobacteriaceae</taxon>
        <taxon>Chromobacterium</taxon>
    </lineage>
</organism>
<dbReference type="Proteomes" id="UP000178776">
    <property type="component" value="Chromosome"/>
</dbReference>
<evidence type="ECO:0008006" key="4">
    <source>
        <dbReference type="Google" id="ProtNLM"/>
    </source>
</evidence>
<sequence length="537" mass="58542">MKPSHSAASAPAPQAAPSLGLGAWSVYFIAKLLLTWQGTLNLHPAPNLAFALLLLMPVSGRIWLRVRAALAWIAGAALLYHDSWLPSPEIALQQLSTLKGFSLHYLLDLAGRVLSLPLLTGAVILLCGYWLLSRYLRLGTLVVIALLGLSGRQLWQDRPQAPASAAADSGPATLAAGAQAAPQTPDQQLAAFFKSEGQRIVKFQGPLADPGFDVLLLHICSLAWDDLRAIGMDQHPLLARFDFLFSNFNSVTPYSGPAALRVLRASCGQPKHSELYQSAPGNCYLFQDLAALGFKTELALNHDGSFDDFLKQIRADGRLNQPLMSQQGLPVGLRSFDSSPIYSDYAVLNRWLELRQQDSSAHVAAYYNTISLHDGNTIPAAPGLNTMDSYKYRANRLFADLGQFIDQLEKSRRKLILVMVPEHGAALRGDKQQFSGLREIPTPRITIVPAAIKVIGGQGHPSQMRVDQPSSYLALSAILSRMMNKSPFGADYQPADFGRDLPATPYVSESASSIVMQSGKRFLLQQDGGSWTEYPVQ</sequence>
<dbReference type="STRING" id="1108595.BKX93_03900"/>
<accession>A0A1D9LD74</accession>
<reference evidence="2 3" key="1">
    <citation type="submission" date="2016-10" db="EMBL/GenBank/DDBJ databases">
        <title>Chromobacterium muskegensis sp. nov., an insecticidal bacterium isolated from Sphagnum bogs.</title>
        <authorList>
            <person name="Sparks M.E."/>
            <person name="Blackburn M.B."/>
            <person name="Gundersen-Rindal D.E."/>
            <person name="Mitchell A."/>
            <person name="Farrar R."/>
            <person name="Kuhar D."/>
        </authorList>
    </citation>
    <scope>NUCLEOTIDE SEQUENCE [LARGE SCALE GENOMIC DNA]</scope>
    <source>
        <strain evidence="2 3">21-1</strain>
    </source>
</reference>
<proteinExistence type="predicted"/>
<dbReference type="Gene3D" id="3.40.720.10">
    <property type="entry name" value="Alkaline Phosphatase, subunit A"/>
    <property type="match status" value="1"/>
</dbReference>
<dbReference type="EMBL" id="CP017707">
    <property type="protein sequence ID" value="AOZ49226.1"/>
    <property type="molecule type" value="Genomic_DNA"/>
</dbReference>
<dbReference type="GeneID" id="68840351"/>
<keyword evidence="1" id="KW-0472">Membrane</keyword>
<evidence type="ECO:0000313" key="3">
    <source>
        <dbReference type="Proteomes" id="UP000178776"/>
    </source>
</evidence>
<name>A0A1D9LD74_9NEIS</name>
<dbReference type="KEGG" id="cvc:BKX93_03900"/>